<dbReference type="EMBL" id="CP000588">
    <property type="protein sequence ID" value="ABO97336.1"/>
    <property type="molecule type" value="Genomic_DNA"/>
</dbReference>
<evidence type="ECO:0000313" key="9">
    <source>
        <dbReference type="Proteomes" id="UP000001568"/>
    </source>
</evidence>
<feature type="transmembrane region" description="Helical" evidence="5">
    <location>
        <begin position="534"/>
        <end position="556"/>
    </location>
</feature>
<dbReference type="GeneID" id="5003077"/>
<keyword evidence="3 5" id="KW-1133">Transmembrane helix</keyword>
<dbReference type="GO" id="GO:0006799">
    <property type="term" value="P:polyphosphate biosynthetic process"/>
    <property type="evidence" value="ECO:0007669"/>
    <property type="project" value="UniProtKB-ARBA"/>
</dbReference>
<protein>
    <recommendedName>
        <fullName evidence="10">VTC domain-containing protein</fullName>
    </recommendedName>
</protein>
<feature type="transmembrane region" description="Helical" evidence="5">
    <location>
        <begin position="577"/>
        <end position="602"/>
    </location>
</feature>
<dbReference type="PANTHER" id="PTHR46140">
    <property type="entry name" value="VACUOLAR TRANSPORTER CHAPERONE 1-RELATED"/>
    <property type="match status" value="1"/>
</dbReference>
<dbReference type="AlphaFoldDB" id="A4S0V6"/>
<dbReference type="Pfam" id="PF09359">
    <property type="entry name" value="VTC"/>
    <property type="match status" value="1"/>
</dbReference>
<evidence type="ECO:0000256" key="2">
    <source>
        <dbReference type="ARBA" id="ARBA00022692"/>
    </source>
</evidence>
<evidence type="ECO:0000256" key="4">
    <source>
        <dbReference type="ARBA" id="ARBA00023136"/>
    </source>
</evidence>
<proteinExistence type="predicted"/>
<dbReference type="OrthoDB" id="6493944at2759"/>
<dbReference type="InterPro" id="IPR003807">
    <property type="entry name" value="DUF202"/>
</dbReference>
<dbReference type="InterPro" id="IPR051572">
    <property type="entry name" value="VTC_Complex_Subunit"/>
</dbReference>
<keyword evidence="4 5" id="KW-0472">Membrane</keyword>
<feature type="domain" description="VTC" evidence="7">
    <location>
        <begin position="120"/>
        <end position="373"/>
    </location>
</feature>
<evidence type="ECO:0000259" key="6">
    <source>
        <dbReference type="Pfam" id="PF02656"/>
    </source>
</evidence>
<dbReference type="OMA" id="NVNAYMR"/>
<dbReference type="KEGG" id="olu:OSTLU_32880"/>
<feature type="transmembrane region" description="Helical" evidence="5">
    <location>
        <begin position="488"/>
        <end position="508"/>
    </location>
</feature>
<feature type="domain" description="DUF202" evidence="6">
    <location>
        <begin position="479"/>
        <end position="563"/>
    </location>
</feature>
<evidence type="ECO:0000256" key="3">
    <source>
        <dbReference type="ARBA" id="ARBA00022989"/>
    </source>
</evidence>
<dbReference type="InterPro" id="IPR018966">
    <property type="entry name" value="VTC_domain"/>
</dbReference>
<gene>
    <name evidence="8" type="ORF">OSTLU_32880</name>
</gene>
<dbReference type="eggNOG" id="KOG1161">
    <property type="taxonomic scope" value="Eukaryota"/>
</dbReference>
<dbReference type="HOGENOM" id="CLU_391998_0_0_1"/>
<name>A4S0V6_OSTLU</name>
<dbReference type="STRING" id="436017.A4S0V6"/>
<sequence>MKTMYECKLGSPPIVARTASREEASRETRAYAARALELERAGSFESCELEGKCNRVELVWKYVQAHREPFVAGAIAEDERDTRRDFDAILLDLSAAFERSRGSDGATSPKRWCPPSTFERRTVKYWVDPRDAIPVQLAILKHLPILEFSGGEDAEPRAEDDEDQDRSLITSVYLDNPQFDVYRTRLAREQGATLARCRWYGGSARSDDVFIERKTHHESWSAQKSVKERCSMRREDAVVLLQGTPPKALSMSKKNLTLAREVLAQEIKRRGVKPTLLTQYRRTAFQRSDGNQLRVSFDTDLRWRDVRGEGSGVLSNAAFKGGEPAAFRFAILEVKLATEDAKSPEWIENIISSFNVTHVYKFSKFLHGCAMLFYPNEALPKLPHWYGADANECVVDVPIESSRGDAERPLDHDGTVHDIERTESASSFTELMRAAVATLRFRRNEQKRVNRLGVGDADVEQAPAMRFTQRHVPVKVEPKTFFANERTLLQWLSMSILLLFLALGLLAIESSGSNAIPFGGSNARASATTLGSPFAGAICGIIIAPISILFMLYALWTYIVRARRIARREASTRYDDVFGPVALVVILVLVAVSAVALSVASIDWQSVRYARAVS</sequence>
<dbReference type="Gene3D" id="3.20.100.30">
    <property type="entry name" value="VTC, catalytic tunnel domain"/>
    <property type="match status" value="1"/>
</dbReference>
<comment type="subcellular location">
    <subcellularLocation>
        <location evidence="1">Endomembrane system</location>
        <topology evidence="1">Multi-pass membrane protein</topology>
    </subcellularLocation>
</comment>
<dbReference type="CDD" id="cd07751">
    <property type="entry name" value="PolyPPase_VTC4_like"/>
    <property type="match status" value="1"/>
</dbReference>
<dbReference type="Proteomes" id="UP000001568">
    <property type="component" value="Chromosome 8"/>
</dbReference>
<reference evidence="8 9" key="1">
    <citation type="journal article" date="2007" name="Proc. Natl. Acad. Sci. U.S.A.">
        <title>The tiny eukaryote Ostreococcus provides genomic insights into the paradox of plankton speciation.</title>
        <authorList>
            <person name="Palenik B."/>
            <person name="Grimwood J."/>
            <person name="Aerts A."/>
            <person name="Rouze P."/>
            <person name="Salamov A."/>
            <person name="Putnam N."/>
            <person name="Dupont C."/>
            <person name="Jorgensen R."/>
            <person name="Derelle E."/>
            <person name="Rombauts S."/>
            <person name="Zhou K."/>
            <person name="Otillar R."/>
            <person name="Merchant S.S."/>
            <person name="Podell S."/>
            <person name="Gaasterland T."/>
            <person name="Napoli C."/>
            <person name="Gendler K."/>
            <person name="Manuell A."/>
            <person name="Tai V."/>
            <person name="Vallon O."/>
            <person name="Piganeau G."/>
            <person name="Jancek S."/>
            <person name="Heijde M."/>
            <person name="Jabbari K."/>
            <person name="Bowler C."/>
            <person name="Lohr M."/>
            <person name="Robbens S."/>
            <person name="Werner G."/>
            <person name="Dubchak I."/>
            <person name="Pazour G.J."/>
            <person name="Ren Q."/>
            <person name="Paulsen I."/>
            <person name="Delwiche C."/>
            <person name="Schmutz J."/>
            <person name="Rokhsar D."/>
            <person name="Van de Peer Y."/>
            <person name="Moreau H."/>
            <person name="Grigoriev I.V."/>
        </authorList>
    </citation>
    <scope>NUCLEOTIDE SEQUENCE [LARGE SCALE GENOMIC DNA]</scope>
    <source>
        <strain evidence="8 9">CCE9901</strain>
    </source>
</reference>
<dbReference type="eggNOG" id="KOG4580">
    <property type="taxonomic scope" value="Eukaryota"/>
</dbReference>
<keyword evidence="2 5" id="KW-0812">Transmembrane</keyword>
<evidence type="ECO:0000256" key="5">
    <source>
        <dbReference type="SAM" id="Phobius"/>
    </source>
</evidence>
<dbReference type="Pfam" id="PF02656">
    <property type="entry name" value="DUF202"/>
    <property type="match status" value="1"/>
</dbReference>
<dbReference type="InterPro" id="IPR042267">
    <property type="entry name" value="VTC_sf"/>
</dbReference>
<dbReference type="PANTHER" id="PTHR46140:SF1">
    <property type="entry name" value="VACUOLAR TRANSPORTER CHAPERONE COMPLEX SUBUNIT 4-RELATED"/>
    <property type="match status" value="1"/>
</dbReference>
<dbReference type="Gramene" id="ABO97336">
    <property type="protein sequence ID" value="ABO97336"/>
    <property type="gene ID" value="OSTLU_32880"/>
</dbReference>
<accession>A4S0V6</accession>
<keyword evidence="9" id="KW-1185">Reference proteome</keyword>
<evidence type="ECO:0000259" key="7">
    <source>
        <dbReference type="Pfam" id="PF09359"/>
    </source>
</evidence>
<dbReference type="RefSeq" id="XP_001419043.1">
    <property type="nucleotide sequence ID" value="XM_001419006.1"/>
</dbReference>
<evidence type="ECO:0000256" key="1">
    <source>
        <dbReference type="ARBA" id="ARBA00004127"/>
    </source>
</evidence>
<evidence type="ECO:0008006" key="10">
    <source>
        <dbReference type="Google" id="ProtNLM"/>
    </source>
</evidence>
<organism evidence="8 9">
    <name type="scientific">Ostreococcus lucimarinus (strain CCE9901)</name>
    <dbReference type="NCBI Taxonomy" id="436017"/>
    <lineage>
        <taxon>Eukaryota</taxon>
        <taxon>Viridiplantae</taxon>
        <taxon>Chlorophyta</taxon>
        <taxon>Mamiellophyceae</taxon>
        <taxon>Mamiellales</taxon>
        <taxon>Bathycoccaceae</taxon>
        <taxon>Ostreococcus</taxon>
    </lineage>
</organism>
<evidence type="ECO:0000313" key="8">
    <source>
        <dbReference type="EMBL" id="ABO97336.1"/>
    </source>
</evidence>
<dbReference type="GO" id="GO:0012505">
    <property type="term" value="C:endomembrane system"/>
    <property type="evidence" value="ECO:0007669"/>
    <property type="project" value="UniProtKB-SubCell"/>
</dbReference>